<accession>A0A2W5S4Y1</accession>
<reference evidence="1 2" key="1">
    <citation type="submission" date="2017-08" db="EMBL/GenBank/DDBJ databases">
        <title>Infants hospitalized years apart are colonized by the same room-sourced microbial strains.</title>
        <authorList>
            <person name="Brooks B."/>
            <person name="Olm M.R."/>
            <person name="Firek B.A."/>
            <person name="Baker R."/>
            <person name="Thomas B.C."/>
            <person name="Morowitz M.J."/>
            <person name="Banfield J.F."/>
        </authorList>
    </citation>
    <scope>NUCLEOTIDE SEQUENCE [LARGE SCALE GENOMIC DNA]</scope>
    <source>
        <strain evidence="1">S2_005_003_R2_41</strain>
    </source>
</reference>
<comment type="caution">
    <text evidence="1">The sequence shown here is derived from an EMBL/GenBank/DDBJ whole genome shotgun (WGS) entry which is preliminary data.</text>
</comment>
<gene>
    <name evidence="1" type="ORF">DI563_02635</name>
</gene>
<evidence type="ECO:0000313" key="2">
    <source>
        <dbReference type="Proteomes" id="UP000249135"/>
    </source>
</evidence>
<dbReference type="AlphaFoldDB" id="A0A2W5S4Y1"/>
<proteinExistence type="predicted"/>
<organism evidence="1 2">
    <name type="scientific">Variovorax paradoxus</name>
    <dbReference type="NCBI Taxonomy" id="34073"/>
    <lineage>
        <taxon>Bacteria</taxon>
        <taxon>Pseudomonadati</taxon>
        <taxon>Pseudomonadota</taxon>
        <taxon>Betaproteobacteria</taxon>
        <taxon>Burkholderiales</taxon>
        <taxon>Comamonadaceae</taxon>
        <taxon>Variovorax</taxon>
    </lineage>
</organism>
<dbReference type="EMBL" id="QFPP01000010">
    <property type="protein sequence ID" value="PZQ77797.1"/>
    <property type="molecule type" value="Genomic_DNA"/>
</dbReference>
<evidence type="ECO:0000313" key="1">
    <source>
        <dbReference type="EMBL" id="PZQ77797.1"/>
    </source>
</evidence>
<name>A0A2W5S4Y1_VARPD</name>
<protein>
    <submittedName>
        <fullName evidence="1">Uncharacterized protein</fullName>
    </submittedName>
</protein>
<dbReference type="Proteomes" id="UP000249135">
    <property type="component" value="Unassembled WGS sequence"/>
</dbReference>
<sequence>MSQEHGFTSIDTWHVFEGGQMHRAWLRHLGEQVNDANDGKRRVCTSEEPSVRLFRSLKRAKTARGKGFAPG</sequence>